<dbReference type="EMBL" id="CAJNOU010007968">
    <property type="protein sequence ID" value="CAF1532735.1"/>
    <property type="molecule type" value="Genomic_DNA"/>
</dbReference>
<evidence type="ECO:0000256" key="1">
    <source>
        <dbReference type="SAM" id="MobiDB-lite"/>
    </source>
</evidence>
<dbReference type="AlphaFoldDB" id="A0A815VNL9"/>
<accession>A0A815VNL9</accession>
<evidence type="ECO:0000313" key="2">
    <source>
        <dbReference type="EMBL" id="CAF1532735.1"/>
    </source>
</evidence>
<evidence type="ECO:0000313" key="3">
    <source>
        <dbReference type="Proteomes" id="UP000663889"/>
    </source>
</evidence>
<feature type="compositionally biased region" description="Basic and acidic residues" evidence="1">
    <location>
        <begin position="10"/>
        <end position="21"/>
    </location>
</feature>
<organism evidence="2 3">
    <name type="scientific">Rotaria sordida</name>
    <dbReference type="NCBI Taxonomy" id="392033"/>
    <lineage>
        <taxon>Eukaryota</taxon>
        <taxon>Metazoa</taxon>
        <taxon>Spiralia</taxon>
        <taxon>Gnathifera</taxon>
        <taxon>Rotifera</taxon>
        <taxon>Eurotatoria</taxon>
        <taxon>Bdelloidea</taxon>
        <taxon>Philodinida</taxon>
        <taxon>Philodinidae</taxon>
        <taxon>Rotaria</taxon>
    </lineage>
</organism>
<comment type="caution">
    <text evidence="2">The sequence shown here is derived from an EMBL/GenBank/DDBJ whole genome shotgun (WGS) entry which is preliminary data.</text>
</comment>
<name>A0A815VNL9_9BILA</name>
<dbReference type="Proteomes" id="UP000663889">
    <property type="component" value="Unassembled WGS sequence"/>
</dbReference>
<proteinExistence type="predicted"/>
<sequence>SNTVSVMSDKQQHENHWESHKYTSTTTQIGNQPSVTIGRNISAGGNFDHGEPVATEAHAIIFSDQGHVGTFEYKEKAIDKHPNSIK</sequence>
<feature type="non-terminal residue" evidence="2">
    <location>
        <position position="1"/>
    </location>
</feature>
<gene>
    <name evidence="2" type="ORF">SEV965_LOCUS37622</name>
</gene>
<protein>
    <submittedName>
        <fullName evidence="2">Uncharacterized protein</fullName>
    </submittedName>
</protein>
<reference evidence="2" key="1">
    <citation type="submission" date="2021-02" db="EMBL/GenBank/DDBJ databases">
        <authorList>
            <person name="Nowell W R."/>
        </authorList>
    </citation>
    <scope>NUCLEOTIDE SEQUENCE</scope>
</reference>
<feature type="region of interest" description="Disordered" evidence="1">
    <location>
        <begin position="1"/>
        <end position="50"/>
    </location>
</feature>
<feature type="compositionally biased region" description="Polar residues" evidence="1">
    <location>
        <begin position="22"/>
        <end position="39"/>
    </location>
</feature>